<dbReference type="PANTHER" id="PTHR45528:SF8">
    <property type="entry name" value="HISTIDINE KINASE"/>
    <property type="match status" value="1"/>
</dbReference>
<evidence type="ECO:0000256" key="6">
    <source>
        <dbReference type="ARBA" id="ARBA00022679"/>
    </source>
</evidence>
<evidence type="ECO:0000259" key="15">
    <source>
        <dbReference type="PROSITE" id="PS50109"/>
    </source>
</evidence>
<feature type="domain" description="Histidine kinase" evidence="15">
    <location>
        <begin position="140"/>
        <end position="356"/>
    </location>
</feature>
<feature type="transmembrane region" description="Helical" evidence="14">
    <location>
        <begin position="52"/>
        <end position="72"/>
    </location>
</feature>
<dbReference type="InterPro" id="IPR003660">
    <property type="entry name" value="HAMP_dom"/>
</dbReference>
<evidence type="ECO:0000256" key="3">
    <source>
        <dbReference type="ARBA" id="ARBA00012438"/>
    </source>
</evidence>
<dbReference type="CDD" id="cd06225">
    <property type="entry name" value="HAMP"/>
    <property type="match status" value="1"/>
</dbReference>
<evidence type="ECO:0000256" key="12">
    <source>
        <dbReference type="ARBA" id="ARBA00023012"/>
    </source>
</evidence>
<dbReference type="EC" id="2.7.13.3" evidence="3"/>
<dbReference type="InterPro" id="IPR050398">
    <property type="entry name" value="HssS/ArlS-like"/>
</dbReference>
<evidence type="ECO:0000256" key="11">
    <source>
        <dbReference type="ARBA" id="ARBA00022989"/>
    </source>
</evidence>
<dbReference type="SMART" id="SM00304">
    <property type="entry name" value="HAMP"/>
    <property type="match status" value="1"/>
</dbReference>
<dbReference type="Pfam" id="PF00512">
    <property type="entry name" value="HisKA"/>
    <property type="match status" value="1"/>
</dbReference>
<feature type="transmembrane region" description="Helical" evidence="14">
    <location>
        <begin position="12"/>
        <end position="32"/>
    </location>
</feature>
<evidence type="ECO:0000256" key="7">
    <source>
        <dbReference type="ARBA" id="ARBA00022692"/>
    </source>
</evidence>
<dbReference type="PRINTS" id="PR01780">
    <property type="entry name" value="LANTIREGPROT"/>
</dbReference>
<dbReference type="InterPro" id="IPR036890">
    <property type="entry name" value="HATPase_C_sf"/>
</dbReference>
<dbReference type="SUPFAM" id="SSF158472">
    <property type="entry name" value="HAMP domain-like"/>
    <property type="match status" value="1"/>
</dbReference>
<evidence type="ECO:0000256" key="1">
    <source>
        <dbReference type="ARBA" id="ARBA00000085"/>
    </source>
</evidence>
<keyword evidence="18" id="KW-1185">Reference proteome</keyword>
<dbReference type="GO" id="GO:0005886">
    <property type="term" value="C:plasma membrane"/>
    <property type="evidence" value="ECO:0007669"/>
    <property type="project" value="UniProtKB-SubCell"/>
</dbReference>
<dbReference type="SUPFAM" id="SSF55874">
    <property type="entry name" value="ATPase domain of HSP90 chaperone/DNA topoisomerase II/histidine kinase"/>
    <property type="match status" value="1"/>
</dbReference>
<evidence type="ECO:0000259" key="16">
    <source>
        <dbReference type="PROSITE" id="PS50885"/>
    </source>
</evidence>
<keyword evidence="7 14" id="KW-0812">Transmembrane</keyword>
<dbReference type="PANTHER" id="PTHR45528">
    <property type="entry name" value="SENSOR HISTIDINE KINASE CPXA"/>
    <property type="match status" value="1"/>
</dbReference>
<dbReference type="Pfam" id="PF00672">
    <property type="entry name" value="HAMP"/>
    <property type="match status" value="1"/>
</dbReference>
<keyword evidence="10" id="KW-0067">ATP-binding</keyword>
<dbReference type="FunFam" id="1.10.287.130:FF:000008">
    <property type="entry name" value="Two-component sensor histidine kinase"/>
    <property type="match status" value="1"/>
</dbReference>
<evidence type="ECO:0000256" key="9">
    <source>
        <dbReference type="ARBA" id="ARBA00022777"/>
    </source>
</evidence>
<dbReference type="Gene3D" id="1.10.287.130">
    <property type="match status" value="1"/>
</dbReference>
<accession>A0A1B3XMY1</accession>
<evidence type="ECO:0000313" key="18">
    <source>
        <dbReference type="Proteomes" id="UP000077926"/>
    </source>
</evidence>
<dbReference type="InterPro" id="IPR003594">
    <property type="entry name" value="HATPase_dom"/>
</dbReference>
<dbReference type="Gene3D" id="3.30.565.10">
    <property type="entry name" value="Histidine kinase-like ATPase, C-terminal domain"/>
    <property type="match status" value="1"/>
</dbReference>
<comment type="catalytic activity">
    <reaction evidence="1">
        <text>ATP + protein L-histidine = ADP + protein N-phospho-L-histidine.</text>
        <dbReference type="EC" id="2.7.13.3"/>
    </reaction>
</comment>
<dbReference type="AlphaFoldDB" id="A0A1B3XMY1"/>
<dbReference type="InterPro" id="IPR003661">
    <property type="entry name" value="HisK_dim/P_dom"/>
</dbReference>
<comment type="subcellular location">
    <subcellularLocation>
        <location evidence="2">Cell membrane</location>
        <topology evidence="2">Multi-pass membrane protein</topology>
    </subcellularLocation>
</comment>
<organism evidence="17 18">
    <name type="scientific">Peribacillus muralis</name>
    <dbReference type="NCBI Taxonomy" id="264697"/>
    <lineage>
        <taxon>Bacteria</taxon>
        <taxon>Bacillati</taxon>
        <taxon>Bacillota</taxon>
        <taxon>Bacilli</taxon>
        <taxon>Bacillales</taxon>
        <taxon>Bacillaceae</taxon>
        <taxon>Peribacillus</taxon>
    </lineage>
</organism>
<dbReference type="Pfam" id="PF02518">
    <property type="entry name" value="HATPase_c"/>
    <property type="match status" value="1"/>
</dbReference>
<dbReference type="SUPFAM" id="SSF47384">
    <property type="entry name" value="Homodimeric domain of signal transducing histidine kinase"/>
    <property type="match status" value="1"/>
</dbReference>
<keyword evidence="6" id="KW-0808">Transferase</keyword>
<dbReference type="InterPro" id="IPR036097">
    <property type="entry name" value="HisK_dim/P_sf"/>
</dbReference>
<evidence type="ECO:0000256" key="14">
    <source>
        <dbReference type="SAM" id="Phobius"/>
    </source>
</evidence>
<dbReference type="EMBL" id="CP017080">
    <property type="protein sequence ID" value="AOH54571.1"/>
    <property type="molecule type" value="Genomic_DNA"/>
</dbReference>
<dbReference type="KEGG" id="bmur:ABE28_009440"/>
<feature type="domain" description="HAMP" evidence="16">
    <location>
        <begin position="79"/>
        <end position="125"/>
    </location>
</feature>
<proteinExistence type="predicted"/>
<keyword evidence="9 17" id="KW-0418">Kinase</keyword>
<dbReference type="PROSITE" id="PS50109">
    <property type="entry name" value="HIS_KIN"/>
    <property type="match status" value="1"/>
</dbReference>
<dbReference type="SMART" id="SM00388">
    <property type="entry name" value="HisKA"/>
    <property type="match status" value="1"/>
</dbReference>
<name>A0A1B3XMY1_9BACI</name>
<evidence type="ECO:0000256" key="2">
    <source>
        <dbReference type="ARBA" id="ARBA00004651"/>
    </source>
</evidence>
<dbReference type="GO" id="GO:0005524">
    <property type="term" value="F:ATP binding"/>
    <property type="evidence" value="ECO:0007669"/>
    <property type="project" value="UniProtKB-KW"/>
</dbReference>
<evidence type="ECO:0000313" key="17">
    <source>
        <dbReference type="EMBL" id="AOH54571.1"/>
    </source>
</evidence>
<evidence type="ECO:0000256" key="8">
    <source>
        <dbReference type="ARBA" id="ARBA00022741"/>
    </source>
</evidence>
<reference evidence="17 18" key="1">
    <citation type="submission" date="2016-08" db="EMBL/GenBank/DDBJ databases">
        <title>Complete genome sequence of Bacillus muralis G25-68, a strain with toxicity to nematodes.</title>
        <authorList>
            <person name="Zheng Z."/>
        </authorList>
    </citation>
    <scope>NUCLEOTIDE SEQUENCE [LARGE SCALE GENOMIC DNA]</scope>
    <source>
        <strain evidence="17 18">G25-68</strain>
    </source>
</reference>
<sequence length="356" mass="40870">MKNIKINDKLVIKFYVVIAISFLLALGMMMLISYFTLPLYLDHPTEINLKKYNLMLISLGILTFIASSLFLVRKKLIYLKHITENIEQIANGDLGLTIAVQGGDEIAQLAMNINSMSEELKSKFENERRLESSKNELITNVSHDLRTPLTSIIGYLELLRKGQYANKEQFQGYVDTIYGKSQRLKNLINELFEYTRLSSPDVRLNLRIVDLAWLIRQMFGEYIPLLEEKQLTIEESITEEDIPVLIDVEKMVRVYENLIMNAIKYSLKPSPFRIVLISDDSKAVLIVSNQIAAPPVDDANKLFDRLFIDDEERTGNRGTGLGLAISKRIVHLHEGDIRAEYNDNWISFIVELPIQK</sequence>
<keyword evidence="13 14" id="KW-0472">Membrane</keyword>
<evidence type="ECO:0000256" key="13">
    <source>
        <dbReference type="ARBA" id="ARBA00023136"/>
    </source>
</evidence>
<dbReference type="Gene3D" id="6.10.340.10">
    <property type="match status" value="1"/>
</dbReference>
<dbReference type="STRING" id="264697.ABE28_009440"/>
<dbReference type="CDD" id="cd00082">
    <property type="entry name" value="HisKA"/>
    <property type="match status" value="1"/>
</dbReference>
<dbReference type="OrthoDB" id="9792991at2"/>
<dbReference type="GO" id="GO:0000155">
    <property type="term" value="F:phosphorelay sensor kinase activity"/>
    <property type="evidence" value="ECO:0007669"/>
    <property type="project" value="InterPro"/>
</dbReference>
<evidence type="ECO:0000256" key="5">
    <source>
        <dbReference type="ARBA" id="ARBA00022553"/>
    </source>
</evidence>
<gene>
    <name evidence="17" type="ORF">ABE28_009440</name>
</gene>
<dbReference type="RefSeq" id="WP_064466311.1">
    <property type="nucleotide sequence ID" value="NZ_CP017080.1"/>
</dbReference>
<dbReference type="InterPro" id="IPR005467">
    <property type="entry name" value="His_kinase_dom"/>
</dbReference>
<evidence type="ECO:0000256" key="10">
    <source>
        <dbReference type="ARBA" id="ARBA00022840"/>
    </source>
</evidence>
<protein>
    <recommendedName>
        <fullName evidence="3">histidine kinase</fullName>
        <ecNumber evidence="3">2.7.13.3</ecNumber>
    </recommendedName>
</protein>
<dbReference type="SMART" id="SM00387">
    <property type="entry name" value="HATPase_c"/>
    <property type="match status" value="1"/>
</dbReference>
<keyword evidence="11 14" id="KW-1133">Transmembrane helix</keyword>
<keyword evidence="5" id="KW-0597">Phosphoprotein</keyword>
<dbReference type="PROSITE" id="PS50885">
    <property type="entry name" value="HAMP"/>
    <property type="match status" value="1"/>
</dbReference>
<dbReference type="InterPro" id="IPR008358">
    <property type="entry name" value="Sig_transdc_His_kin/Pase_MprB"/>
</dbReference>
<dbReference type="Proteomes" id="UP000077926">
    <property type="component" value="Chromosome"/>
</dbReference>
<keyword evidence="8" id="KW-0547">Nucleotide-binding</keyword>
<evidence type="ECO:0000256" key="4">
    <source>
        <dbReference type="ARBA" id="ARBA00022475"/>
    </source>
</evidence>
<keyword evidence="4" id="KW-1003">Cell membrane</keyword>
<keyword evidence="12" id="KW-0902">Two-component regulatory system</keyword>